<dbReference type="AlphaFoldDB" id="A0A381P9D6"/>
<organism evidence="1">
    <name type="scientific">marine metagenome</name>
    <dbReference type="NCBI Taxonomy" id="408172"/>
    <lineage>
        <taxon>unclassified sequences</taxon>
        <taxon>metagenomes</taxon>
        <taxon>ecological metagenomes</taxon>
    </lineage>
</organism>
<name>A0A381P9D6_9ZZZZ</name>
<proteinExistence type="predicted"/>
<dbReference type="EMBL" id="UINC01000911">
    <property type="protein sequence ID" value="SUZ63224.1"/>
    <property type="molecule type" value="Genomic_DNA"/>
</dbReference>
<accession>A0A381P9D6</accession>
<sequence length="202" mass="23310">MNLKADHRRCKTNGSSFYDRASIKHRHRDLTVKIRLYLVMKLFHESLERMTLTVKRGGILSLIVLSIGACEFLTGVHIPDQVSVEIGSSDVSNVTVVQSYHFLMIPNPECPDDPSCPSVVYLVNSDTSSMTLPFERTYPFTERHQFFLETYPPEGEEATLTMRIMIDEDEWYNDFRKLLPADEDGDQETFQFVYQFGEIVNN</sequence>
<gene>
    <name evidence="1" type="ORF">METZ01_LOCUS16078</name>
</gene>
<protein>
    <submittedName>
        <fullName evidence="1">Uncharacterized protein</fullName>
    </submittedName>
</protein>
<reference evidence="1" key="1">
    <citation type="submission" date="2018-05" db="EMBL/GenBank/DDBJ databases">
        <authorList>
            <person name="Lanie J.A."/>
            <person name="Ng W.-L."/>
            <person name="Kazmierczak K.M."/>
            <person name="Andrzejewski T.M."/>
            <person name="Davidsen T.M."/>
            <person name="Wayne K.J."/>
            <person name="Tettelin H."/>
            <person name="Glass J.I."/>
            <person name="Rusch D."/>
            <person name="Podicherti R."/>
            <person name="Tsui H.-C.T."/>
            <person name="Winkler M.E."/>
        </authorList>
    </citation>
    <scope>NUCLEOTIDE SEQUENCE</scope>
</reference>
<evidence type="ECO:0000313" key="1">
    <source>
        <dbReference type="EMBL" id="SUZ63224.1"/>
    </source>
</evidence>